<evidence type="ECO:0000256" key="5">
    <source>
        <dbReference type="ARBA" id="ARBA00023027"/>
    </source>
</evidence>
<dbReference type="InterPro" id="IPR036930">
    <property type="entry name" value="WGR_dom_sf"/>
</dbReference>
<dbReference type="InterPro" id="IPR036616">
    <property type="entry name" value="Poly(ADP-ribose)pol_reg_dom_sf"/>
</dbReference>
<comment type="caution">
    <text evidence="13">The sequence shown here is derived from an EMBL/GenBank/DDBJ whole genome shotgun (WGS) entry which is preliminary data.</text>
</comment>
<dbReference type="InterPro" id="IPR008893">
    <property type="entry name" value="WGR_domain"/>
</dbReference>
<keyword evidence="3 8" id="KW-0808">Transferase</keyword>
<dbReference type="InterPro" id="IPR004102">
    <property type="entry name" value="Poly(ADP-ribose)pol_reg_dom"/>
</dbReference>
<feature type="compositionally biased region" description="Low complexity" evidence="9">
    <location>
        <begin position="12"/>
        <end position="47"/>
    </location>
</feature>
<dbReference type="SMART" id="SM00773">
    <property type="entry name" value="WGR"/>
    <property type="match status" value="1"/>
</dbReference>
<evidence type="ECO:0000256" key="8">
    <source>
        <dbReference type="RuleBase" id="RU362114"/>
    </source>
</evidence>
<dbReference type="PANTHER" id="PTHR10459:SF60">
    <property type="entry name" value="POLY [ADP-RIBOSE] POLYMERASE 2"/>
    <property type="match status" value="1"/>
</dbReference>
<dbReference type="CDD" id="cd07997">
    <property type="entry name" value="WGR_PARP"/>
    <property type="match status" value="1"/>
</dbReference>
<dbReference type="InterPro" id="IPR012317">
    <property type="entry name" value="Poly(ADP-ribose)pol_cat_dom"/>
</dbReference>
<dbReference type="PROSITE" id="PS51059">
    <property type="entry name" value="PARP_CATALYTIC"/>
    <property type="match status" value="1"/>
</dbReference>
<dbReference type="Proteomes" id="UP000565441">
    <property type="component" value="Unassembled WGS sequence"/>
</dbReference>
<proteinExistence type="predicted"/>
<dbReference type="SUPFAM" id="SSF47587">
    <property type="entry name" value="Domain of poly(ADP-ribose) polymerase"/>
    <property type="match status" value="1"/>
</dbReference>
<evidence type="ECO:0000259" key="11">
    <source>
        <dbReference type="PROSITE" id="PS51060"/>
    </source>
</evidence>
<dbReference type="Gene3D" id="2.20.140.10">
    <property type="entry name" value="WGR domain"/>
    <property type="match status" value="1"/>
</dbReference>
<organism evidence="13 14">
    <name type="scientific">Tricholomella constricta</name>
    <dbReference type="NCBI Taxonomy" id="117010"/>
    <lineage>
        <taxon>Eukaryota</taxon>
        <taxon>Fungi</taxon>
        <taxon>Dikarya</taxon>
        <taxon>Basidiomycota</taxon>
        <taxon>Agaricomycotina</taxon>
        <taxon>Agaricomycetes</taxon>
        <taxon>Agaricomycetidae</taxon>
        <taxon>Agaricales</taxon>
        <taxon>Tricholomatineae</taxon>
        <taxon>Lyophyllaceae</taxon>
        <taxon>Tricholomella</taxon>
    </lineage>
</organism>
<dbReference type="Pfam" id="PF05406">
    <property type="entry name" value="WGR"/>
    <property type="match status" value="1"/>
</dbReference>
<dbReference type="PROSITE" id="PS51977">
    <property type="entry name" value="WGR"/>
    <property type="match status" value="1"/>
</dbReference>
<evidence type="ECO:0000313" key="14">
    <source>
        <dbReference type="Proteomes" id="UP000565441"/>
    </source>
</evidence>
<dbReference type="GO" id="GO:1990404">
    <property type="term" value="F:NAD+-protein mono-ADP-ribosyltransferase activity"/>
    <property type="evidence" value="ECO:0007669"/>
    <property type="project" value="TreeGrafter"/>
</dbReference>
<dbReference type="CDD" id="cd01437">
    <property type="entry name" value="parp_like"/>
    <property type="match status" value="1"/>
</dbReference>
<name>A0A8H5H5S7_9AGAR</name>
<dbReference type="GO" id="GO:0005730">
    <property type="term" value="C:nucleolus"/>
    <property type="evidence" value="ECO:0007669"/>
    <property type="project" value="TreeGrafter"/>
</dbReference>
<sequence>MPPRKKAADGTATAPTRSSARTKAAAAAATAAQPAPVAPAKKPASAKPKSKRARANSASDDDAPASKPASKKAKKAKAQDEDNEDAQDDGLVEDKLEEPKKMVTVIKRGAAPVDPMSGKVATHQVYANEESVWDAMLNQTDVSGNENKNKFYVLQLLHSIGNNAQCYLFTRWGRVGENGQNQCKGPWPSAIAINEFKKQFKAKAAVNWENRVGMVPRKGKYTWIERDYADENDSKDDEKAGSSSKEAADLCRLIFSTSLIDAHLSSMNYDAKKLPLGKQTREVNDSQRLRCAKAEVIEQPNGDKAKEYGGSRAACEQLSGAYYSIIPHDFGRQRPTVIDNAILLKRELELVDALGDMEIASKLISSTILSDGQGNPLNPMDANFRSLGLTSMQPVKAGSQEFTTLEAYARDTHGATHSHIQVKITNAYRVERENETEAWNAKQFGNLQWGERLLLWHGSRTTNFAGILKQGLRIAPPEAPVTGYMFGKGVYFADMMSKSANYCYSHLSNNTGLLLLCEVAAKPFHELTDAAYDADKQCKTNNKLATKGIGRTQPVDWKDAGRALNNDELIGCDMPAGPGKDVSPPGAYLQYNEYIVYDSSQIRLSSLFIDRQPRMSKGKGKESASLSATLNIPVMLNPATGSANPAASLSALWAYLHPALDHILKSPSNDPNGKAPAIDVGFYSGIHSACYNYFTAQSEAANTTSRVPDSNLSSGTDIYEQLDKYFADAARELFLGAPHDDTTLIHYIVPCFNRYTAGAQSVNRLLSYVNRHYVKRAVDEDKGWLRLNDVLESVAKTITVTDTREKISIRLKEKRMDELKKWGYEEGDSGDRLATAEACAEAASPPDRVVPVVSLAHRRFRTEFFKPLLAIPKIKGEPKAKNKIPKAPNGSAPSGPKGRLARAVKELLESKNVDEEERIRLATDLARALRTVGIRADHPLRKKLDKFVASCAAGG</sequence>
<keyword evidence="5 8" id="KW-0520">NAD</keyword>
<evidence type="ECO:0000256" key="7">
    <source>
        <dbReference type="ARBA" id="ARBA00033987"/>
    </source>
</evidence>
<keyword evidence="4" id="KW-0548">Nucleotidyltransferase</keyword>
<dbReference type="AlphaFoldDB" id="A0A8H5H5S7"/>
<dbReference type="OrthoDB" id="2017365at2759"/>
<feature type="region of interest" description="Disordered" evidence="9">
    <location>
        <begin position="1"/>
        <end position="96"/>
    </location>
</feature>
<reference evidence="13 14" key="1">
    <citation type="journal article" date="2020" name="ISME J.">
        <title>Uncovering the hidden diversity of litter-decomposition mechanisms in mushroom-forming fungi.</title>
        <authorList>
            <person name="Floudas D."/>
            <person name="Bentzer J."/>
            <person name="Ahren D."/>
            <person name="Johansson T."/>
            <person name="Persson P."/>
            <person name="Tunlid A."/>
        </authorList>
    </citation>
    <scope>NUCLEOTIDE SEQUENCE [LARGE SCALE GENOMIC DNA]</scope>
    <source>
        <strain evidence="13 14">CBS 661.87</strain>
    </source>
</reference>
<evidence type="ECO:0000256" key="6">
    <source>
        <dbReference type="ARBA" id="ARBA00023242"/>
    </source>
</evidence>
<evidence type="ECO:0000256" key="3">
    <source>
        <dbReference type="ARBA" id="ARBA00022679"/>
    </source>
</evidence>
<keyword evidence="6" id="KW-0539">Nucleus</keyword>
<dbReference type="InterPro" id="IPR016159">
    <property type="entry name" value="Cullin_repeat-like_dom_sf"/>
</dbReference>
<evidence type="ECO:0000256" key="2">
    <source>
        <dbReference type="ARBA" id="ARBA00022676"/>
    </source>
</evidence>
<dbReference type="EMBL" id="JAACJP010000024">
    <property type="protein sequence ID" value="KAF5377298.1"/>
    <property type="molecule type" value="Genomic_DNA"/>
</dbReference>
<feature type="compositionally biased region" description="Acidic residues" evidence="9">
    <location>
        <begin position="81"/>
        <end position="91"/>
    </location>
</feature>
<comment type="subcellular location">
    <subcellularLocation>
        <location evidence="1">Nucleus</location>
    </subcellularLocation>
</comment>
<dbReference type="PANTHER" id="PTHR10459">
    <property type="entry name" value="DNA LIGASE"/>
    <property type="match status" value="1"/>
</dbReference>
<dbReference type="Pfam" id="PF02877">
    <property type="entry name" value="PARP_reg"/>
    <property type="match status" value="1"/>
</dbReference>
<dbReference type="GO" id="GO:0016779">
    <property type="term" value="F:nucleotidyltransferase activity"/>
    <property type="evidence" value="ECO:0007669"/>
    <property type="project" value="UniProtKB-KW"/>
</dbReference>
<dbReference type="Gene3D" id="1.20.1310.10">
    <property type="entry name" value="Cullin Repeats"/>
    <property type="match status" value="1"/>
</dbReference>
<accession>A0A8H5H5S7</accession>
<evidence type="ECO:0000259" key="10">
    <source>
        <dbReference type="PROSITE" id="PS51059"/>
    </source>
</evidence>
<dbReference type="GO" id="GO:0003950">
    <property type="term" value="F:NAD+ poly-ADP-ribosyltransferase activity"/>
    <property type="evidence" value="ECO:0007669"/>
    <property type="project" value="UniProtKB-UniRule"/>
</dbReference>
<protein>
    <recommendedName>
        <fullName evidence="8">Poly [ADP-ribose] polymerase</fullName>
        <shortName evidence="8">PARP</shortName>
        <ecNumber evidence="8">2.4.2.-</ecNumber>
    </recommendedName>
</protein>
<dbReference type="GO" id="GO:0006302">
    <property type="term" value="P:double-strand break repair"/>
    <property type="evidence" value="ECO:0007669"/>
    <property type="project" value="TreeGrafter"/>
</dbReference>
<dbReference type="SUPFAM" id="SSF56399">
    <property type="entry name" value="ADP-ribosylation"/>
    <property type="match status" value="1"/>
</dbReference>
<dbReference type="EC" id="2.4.2.-" evidence="8"/>
<keyword evidence="14" id="KW-1185">Reference proteome</keyword>
<dbReference type="Pfam" id="PF00644">
    <property type="entry name" value="PARP"/>
    <property type="match status" value="1"/>
</dbReference>
<evidence type="ECO:0000256" key="9">
    <source>
        <dbReference type="SAM" id="MobiDB-lite"/>
    </source>
</evidence>
<dbReference type="Gene3D" id="1.20.142.10">
    <property type="entry name" value="Poly(ADP-ribose) polymerase, regulatory domain"/>
    <property type="match status" value="1"/>
</dbReference>
<dbReference type="PROSITE" id="PS51060">
    <property type="entry name" value="PARP_ALPHA_HD"/>
    <property type="match status" value="1"/>
</dbReference>
<feature type="domain" description="PARP alpha-helical" evidence="11">
    <location>
        <begin position="240"/>
        <end position="365"/>
    </location>
</feature>
<dbReference type="SUPFAM" id="SSF142921">
    <property type="entry name" value="WGR domain-like"/>
    <property type="match status" value="1"/>
</dbReference>
<evidence type="ECO:0000256" key="1">
    <source>
        <dbReference type="ARBA" id="ARBA00004123"/>
    </source>
</evidence>
<evidence type="ECO:0000259" key="12">
    <source>
        <dbReference type="PROSITE" id="PS51977"/>
    </source>
</evidence>
<comment type="catalytic activity">
    <reaction evidence="7">
        <text>NAD(+) + (ADP-D-ribosyl)n-acceptor = nicotinamide + (ADP-D-ribosyl)n+1-acceptor + H(+).</text>
        <dbReference type="EC" id="2.4.2.30"/>
    </reaction>
</comment>
<gene>
    <name evidence="13" type="ORF">D9615_006389</name>
</gene>
<feature type="domain" description="PARP catalytic" evidence="10">
    <location>
        <begin position="378"/>
        <end position="622"/>
    </location>
</feature>
<keyword evidence="2 8" id="KW-0328">Glycosyltransferase</keyword>
<dbReference type="GO" id="GO:0070212">
    <property type="term" value="P:protein poly-ADP-ribosylation"/>
    <property type="evidence" value="ECO:0007669"/>
    <property type="project" value="TreeGrafter"/>
</dbReference>
<feature type="region of interest" description="Disordered" evidence="9">
    <location>
        <begin position="877"/>
        <end position="899"/>
    </location>
</feature>
<feature type="domain" description="WGR" evidence="12">
    <location>
        <begin position="122"/>
        <end position="221"/>
    </location>
</feature>
<evidence type="ECO:0000256" key="4">
    <source>
        <dbReference type="ARBA" id="ARBA00022695"/>
    </source>
</evidence>
<dbReference type="SUPFAM" id="SSF74788">
    <property type="entry name" value="Cullin repeat-like"/>
    <property type="match status" value="1"/>
</dbReference>
<evidence type="ECO:0000313" key="13">
    <source>
        <dbReference type="EMBL" id="KAF5377298.1"/>
    </source>
</evidence>
<dbReference type="InterPro" id="IPR050800">
    <property type="entry name" value="ARTD/PARP"/>
</dbReference>
<dbReference type="Gene3D" id="3.90.228.10">
    <property type="match status" value="1"/>
</dbReference>